<feature type="compositionally biased region" description="Polar residues" evidence="1">
    <location>
        <begin position="1"/>
        <end position="10"/>
    </location>
</feature>
<evidence type="ECO:0000256" key="1">
    <source>
        <dbReference type="SAM" id="MobiDB-lite"/>
    </source>
</evidence>
<reference evidence="2" key="1">
    <citation type="submission" date="2016-10" db="EMBL/GenBank/DDBJ databases">
        <authorList>
            <person name="Benchimol M."/>
            <person name="Almeida L.G."/>
            <person name="Vasconcelos A.T."/>
            <person name="Perreira-Neves A."/>
            <person name="Rosa I.A."/>
            <person name="Tasca T."/>
            <person name="Bogo M.R."/>
            <person name="de Souza W."/>
        </authorList>
    </citation>
    <scope>NUCLEOTIDE SEQUENCE [LARGE SCALE GENOMIC DNA]</scope>
    <source>
        <strain evidence="2">K</strain>
    </source>
</reference>
<dbReference type="EMBL" id="MLAK01000592">
    <property type="protein sequence ID" value="OHT11269.1"/>
    <property type="molecule type" value="Genomic_DNA"/>
</dbReference>
<keyword evidence="3" id="KW-1185">Reference proteome</keyword>
<evidence type="ECO:0000313" key="2">
    <source>
        <dbReference type="EMBL" id="OHT11269.1"/>
    </source>
</evidence>
<evidence type="ECO:0000313" key="3">
    <source>
        <dbReference type="Proteomes" id="UP000179807"/>
    </source>
</evidence>
<accession>A0A1J4KPB5</accession>
<feature type="compositionally biased region" description="Low complexity" evidence="1">
    <location>
        <begin position="78"/>
        <end position="96"/>
    </location>
</feature>
<proteinExistence type="predicted"/>
<protein>
    <submittedName>
        <fullName evidence="2">Uncharacterized protein</fullName>
    </submittedName>
</protein>
<dbReference type="GeneID" id="94835457"/>
<gene>
    <name evidence="2" type="ORF">TRFO_19370</name>
</gene>
<name>A0A1J4KPB5_9EUKA</name>
<feature type="compositionally biased region" description="Polar residues" evidence="1">
    <location>
        <begin position="27"/>
        <end position="36"/>
    </location>
</feature>
<dbReference type="RefSeq" id="XP_068364405.1">
    <property type="nucleotide sequence ID" value="XM_068500753.1"/>
</dbReference>
<comment type="caution">
    <text evidence="2">The sequence shown here is derived from an EMBL/GenBank/DDBJ whole genome shotgun (WGS) entry which is preliminary data.</text>
</comment>
<feature type="region of interest" description="Disordered" evidence="1">
    <location>
        <begin position="1"/>
        <end position="36"/>
    </location>
</feature>
<dbReference type="Proteomes" id="UP000179807">
    <property type="component" value="Unassembled WGS sequence"/>
</dbReference>
<dbReference type="VEuPathDB" id="TrichDB:TRFO_19370"/>
<dbReference type="AlphaFoldDB" id="A0A1J4KPB5"/>
<organism evidence="2 3">
    <name type="scientific">Tritrichomonas foetus</name>
    <dbReference type="NCBI Taxonomy" id="1144522"/>
    <lineage>
        <taxon>Eukaryota</taxon>
        <taxon>Metamonada</taxon>
        <taxon>Parabasalia</taxon>
        <taxon>Tritrichomonadida</taxon>
        <taxon>Tritrichomonadidae</taxon>
        <taxon>Tritrichomonas</taxon>
    </lineage>
</organism>
<sequence length="427" mass="49492">MHFTPDSSPSFHRKKKSPGITPYIPRTSMTPHRNSANFRFKPTTEFALNKKLYHSLSDSIEYSGEAPTESDFKHLSISQSPIHSQDRSSSSSRLSLTARTPKKSNIDRNSLRNFSKEEYQKTLIEFEQSLNPNNDFIIKYQSVASSLYELSVGIETRIHIVLKHILKFRDCAPLKHHKFETFVTLFDAGLACPPDCQYLLLTIPAFMISEGMTPSQEVLKQLIWREKHLLNPNIVFVTFGMRQIEPRKHIREMIKLFEGLLVDDLENEKNKISSLGTFYIEKFVKAEKETENTEKLENLNNCQNDPQEKSRILESKSIESFLNDARNLDERINDGEIIQVSMKPEEKEKIEKLAKKFVSWETAYYHVVEVWKIMKKDDNFKINVLLAMMPATFADFTIVGLKSFAEDEGIKIKELEPREVFHSDFVV</sequence>
<feature type="region of interest" description="Disordered" evidence="1">
    <location>
        <begin position="77"/>
        <end position="111"/>
    </location>
</feature>